<dbReference type="AlphaFoldDB" id="A0A0F9G5Y1"/>
<comment type="caution">
    <text evidence="1">The sequence shown here is derived from an EMBL/GenBank/DDBJ whole genome shotgun (WGS) entry which is preliminary data.</text>
</comment>
<feature type="non-terminal residue" evidence="1">
    <location>
        <position position="322"/>
    </location>
</feature>
<sequence length="322" mass="36932">MTKNTQLAKIKQLLDEPVPLGLQPTYYAKEDNRPINPIVGDAWVDENTLEIKIWDGREWIVLPEPPTSPTQFGDDNLVISESPGDELTLIAGGVENFKTFEIAATDMCIYYEGKTLVTINLKTGDVEFDEDYNPTEAAKIFWESISNYRYSEQGSYDVLQELRGILGVKENESIRSVARHLVVQEHDELRVVTVGNDDTGEIGISIKVGDHVYPDYMFSEDRMLSFYDLLKQRYDTETHKKHCNWHTWNHYYSWNDSDCTCEVEMMDFTTPPNDGKGKGSRVMTLPGGELPGRDDIEYFRDKLARAMELKQIPLVDKLEKQI</sequence>
<reference evidence="1" key="1">
    <citation type="journal article" date="2015" name="Nature">
        <title>Complex archaea that bridge the gap between prokaryotes and eukaryotes.</title>
        <authorList>
            <person name="Spang A."/>
            <person name="Saw J.H."/>
            <person name="Jorgensen S.L."/>
            <person name="Zaremba-Niedzwiedzka K."/>
            <person name="Martijn J."/>
            <person name="Lind A.E."/>
            <person name="van Eijk R."/>
            <person name="Schleper C."/>
            <person name="Guy L."/>
            <person name="Ettema T.J."/>
        </authorList>
    </citation>
    <scope>NUCLEOTIDE SEQUENCE</scope>
</reference>
<accession>A0A0F9G5Y1</accession>
<proteinExistence type="predicted"/>
<evidence type="ECO:0000313" key="1">
    <source>
        <dbReference type="EMBL" id="KKL64930.1"/>
    </source>
</evidence>
<gene>
    <name evidence="1" type="ORF">LCGC14_2160040</name>
</gene>
<protein>
    <submittedName>
        <fullName evidence="1">Uncharacterized protein</fullName>
    </submittedName>
</protein>
<name>A0A0F9G5Y1_9ZZZZ</name>
<dbReference type="EMBL" id="LAZR01027691">
    <property type="protein sequence ID" value="KKL64930.1"/>
    <property type="molecule type" value="Genomic_DNA"/>
</dbReference>
<organism evidence="1">
    <name type="scientific">marine sediment metagenome</name>
    <dbReference type="NCBI Taxonomy" id="412755"/>
    <lineage>
        <taxon>unclassified sequences</taxon>
        <taxon>metagenomes</taxon>
        <taxon>ecological metagenomes</taxon>
    </lineage>
</organism>